<dbReference type="PANTHER" id="PTHR43441">
    <property type="entry name" value="RIBOSOMAL-PROTEIN-SERINE ACETYLTRANSFERASE"/>
    <property type="match status" value="1"/>
</dbReference>
<name>A0A9D6A9I0_9BACT</name>
<dbReference type="Proteomes" id="UP000787419">
    <property type="component" value="Unassembled WGS sequence"/>
</dbReference>
<evidence type="ECO:0000259" key="1">
    <source>
        <dbReference type="Pfam" id="PF13302"/>
    </source>
</evidence>
<dbReference type="InterPro" id="IPR051908">
    <property type="entry name" value="Ribosomal_N-acetyltransferase"/>
</dbReference>
<protein>
    <submittedName>
        <fullName evidence="2">GNAT family N-acetyltransferase</fullName>
    </submittedName>
</protein>
<comment type="caution">
    <text evidence="2">The sequence shown here is derived from an EMBL/GenBank/DDBJ whole genome shotgun (WGS) entry which is preliminary data.</text>
</comment>
<dbReference type="EMBL" id="JABZTM010000008">
    <property type="protein sequence ID" value="MBF1446044.1"/>
    <property type="molecule type" value="Genomic_DNA"/>
</dbReference>
<dbReference type="GO" id="GO:0008999">
    <property type="term" value="F:protein-N-terminal-alanine acetyltransferase activity"/>
    <property type="evidence" value="ECO:0007669"/>
    <property type="project" value="TreeGrafter"/>
</dbReference>
<reference evidence="2" key="1">
    <citation type="submission" date="2020-04" db="EMBL/GenBank/DDBJ databases">
        <title>Deep metagenomics examines the oral microbiome during advanced dental caries in children, revealing novel taxa and co-occurrences with host molecules.</title>
        <authorList>
            <person name="Baker J.L."/>
            <person name="Morton J.T."/>
            <person name="Dinis M."/>
            <person name="Alvarez R."/>
            <person name="Tran N.C."/>
            <person name="Knight R."/>
            <person name="Edlund A."/>
        </authorList>
    </citation>
    <scope>NUCLEOTIDE SEQUENCE</scope>
    <source>
        <strain evidence="2">JCVI_32_bin.50</strain>
    </source>
</reference>
<evidence type="ECO:0000313" key="2">
    <source>
        <dbReference type="EMBL" id="MBF1446044.1"/>
    </source>
</evidence>
<dbReference type="Pfam" id="PF13302">
    <property type="entry name" value="Acetyltransf_3"/>
    <property type="match status" value="1"/>
</dbReference>
<dbReference type="SUPFAM" id="SSF55729">
    <property type="entry name" value="Acyl-CoA N-acyltransferases (Nat)"/>
    <property type="match status" value="1"/>
</dbReference>
<dbReference type="RefSeq" id="WP_278489003.1">
    <property type="nucleotide sequence ID" value="NZ_CAJZDG010000127.1"/>
</dbReference>
<dbReference type="PANTHER" id="PTHR43441:SF2">
    <property type="entry name" value="FAMILY ACETYLTRANSFERASE, PUTATIVE (AFU_ORTHOLOGUE AFUA_7G00850)-RELATED"/>
    <property type="match status" value="1"/>
</dbReference>
<dbReference type="GO" id="GO:1990189">
    <property type="term" value="F:protein N-terminal-serine acetyltransferase activity"/>
    <property type="evidence" value="ECO:0007669"/>
    <property type="project" value="TreeGrafter"/>
</dbReference>
<organism evidence="2 3">
    <name type="scientific">Prevotella nigrescens</name>
    <dbReference type="NCBI Taxonomy" id="28133"/>
    <lineage>
        <taxon>Bacteria</taxon>
        <taxon>Pseudomonadati</taxon>
        <taxon>Bacteroidota</taxon>
        <taxon>Bacteroidia</taxon>
        <taxon>Bacteroidales</taxon>
        <taxon>Prevotellaceae</taxon>
        <taxon>Prevotella</taxon>
    </lineage>
</organism>
<dbReference type="Gene3D" id="3.40.630.30">
    <property type="match status" value="1"/>
</dbReference>
<feature type="domain" description="N-acetyltransferase" evidence="1">
    <location>
        <begin position="7"/>
        <end position="134"/>
    </location>
</feature>
<accession>A0A9D6A9I0</accession>
<dbReference type="AlphaFoldDB" id="A0A9D6A9I0"/>
<sequence>MLKGDTIYLRMLNAEDWEKTYLWHNDNALQKLTCGPVFEVSKEIEKKWVLEKASHNREEIYFAICSLENDEMIGFSCLTNINLLYRSCYFGGIVIGNNEYRNGTEYLQICLLMLDYAFCQLNINRLTVSCLKEHILARSQIPALYFIQEGIGREAVVKNGRKYDEYYYALLADEYMRHKKANDYDTEKLIIRMIQISKDIKCELKK</sequence>
<proteinExistence type="predicted"/>
<gene>
    <name evidence="2" type="ORF">HXN55_01465</name>
</gene>
<dbReference type="InterPro" id="IPR000182">
    <property type="entry name" value="GNAT_dom"/>
</dbReference>
<evidence type="ECO:0000313" key="3">
    <source>
        <dbReference type="Proteomes" id="UP000787419"/>
    </source>
</evidence>
<dbReference type="InterPro" id="IPR016181">
    <property type="entry name" value="Acyl_CoA_acyltransferase"/>
</dbReference>